<accession>A0A0A1TF76</accession>
<dbReference type="InterPro" id="IPR012762">
    <property type="entry name" value="Ubiq_biosynth_COQ9"/>
</dbReference>
<evidence type="ECO:0000256" key="4">
    <source>
        <dbReference type="ARBA" id="ARBA00022688"/>
    </source>
</evidence>
<keyword evidence="4 8" id="KW-0831">Ubiquinone biosynthesis</keyword>
<dbReference type="AlphaFoldDB" id="A0A0A1TF76"/>
<keyword evidence="5" id="KW-0809">Transit peptide</keyword>
<keyword evidence="11" id="KW-1185">Reference proteome</keyword>
<dbReference type="PANTHER" id="PTHR21427">
    <property type="entry name" value="UBIQUINONE BIOSYNTHESIS PROTEIN COQ9, MITOCHONDRIAL"/>
    <property type="match status" value="1"/>
</dbReference>
<evidence type="ECO:0000256" key="7">
    <source>
        <dbReference type="ARBA" id="ARBA00023128"/>
    </source>
</evidence>
<dbReference type="Proteomes" id="UP000039046">
    <property type="component" value="Unassembled WGS sequence"/>
</dbReference>
<dbReference type="UniPathway" id="UPA00232"/>
<protein>
    <recommendedName>
        <fullName evidence="8">Ubiquinone biosynthesis protein</fullName>
    </recommendedName>
</protein>
<reference evidence="10 11" key="1">
    <citation type="journal article" date="2015" name="Genome Announc.">
        <title>Draft Genome Sequence and Gene Annotation of the Entomopathogenic Fungus Verticillium hemipterigenum.</title>
        <authorList>
            <person name="Horn F."/>
            <person name="Habel A."/>
            <person name="Scharf D.H."/>
            <person name="Dworschak J."/>
            <person name="Brakhage A.A."/>
            <person name="Guthke R."/>
            <person name="Hertweck C."/>
            <person name="Linde J."/>
        </authorList>
    </citation>
    <scope>NUCLEOTIDE SEQUENCE [LARGE SCALE GENOMIC DNA]</scope>
</reference>
<dbReference type="Gene3D" id="1.10.357.10">
    <property type="entry name" value="Tetracycline Repressor, domain 2"/>
    <property type="match status" value="1"/>
</dbReference>
<dbReference type="OrthoDB" id="10072614at2759"/>
<dbReference type="GO" id="GO:0005743">
    <property type="term" value="C:mitochondrial inner membrane"/>
    <property type="evidence" value="ECO:0007669"/>
    <property type="project" value="TreeGrafter"/>
</dbReference>
<dbReference type="FunFam" id="1.10.357.10:FF:000004">
    <property type="entry name" value="Ubiquinone biosynthesis protein COQ9, mitochondrial"/>
    <property type="match status" value="1"/>
</dbReference>
<evidence type="ECO:0000256" key="2">
    <source>
        <dbReference type="ARBA" id="ARBA00004749"/>
    </source>
</evidence>
<evidence type="ECO:0000256" key="1">
    <source>
        <dbReference type="ARBA" id="ARBA00004173"/>
    </source>
</evidence>
<comment type="subcellular location">
    <subcellularLocation>
        <location evidence="1 8">Mitochondrion</location>
    </subcellularLocation>
</comment>
<name>A0A0A1TF76_9HYPO</name>
<keyword evidence="6 8" id="KW-0446">Lipid-binding</keyword>
<proteinExistence type="inferred from homology"/>
<evidence type="ECO:0000256" key="5">
    <source>
        <dbReference type="ARBA" id="ARBA00022946"/>
    </source>
</evidence>
<dbReference type="Pfam" id="PF08511">
    <property type="entry name" value="COQ9"/>
    <property type="match status" value="1"/>
</dbReference>
<comment type="similarity">
    <text evidence="3 8">Belongs to the COQ9 family.</text>
</comment>
<organism evidence="10 11">
    <name type="scientific">[Torrubiella] hemipterigena</name>
    <dbReference type="NCBI Taxonomy" id="1531966"/>
    <lineage>
        <taxon>Eukaryota</taxon>
        <taxon>Fungi</taxon>
        <taxon>Dikarya</taxon>
        <taxon>Ascomycota</taxon>
        <taxon>Pezizomycotina</taxon>
        <taxon>Sordariomycetes</taxon>
        <taxon>Hypocreomycetidae</taxon>
        <taxon>Hypocreales</taxon>
        <taxon>Clavicipitaceae</taxon>
        <taxon>Clavicipitaceae incertae sedis</taxon>
        <taxon>'Torrubiella' clade</taxon>
    </lineage>
</organism>
<dbReference type="NCBIfam" id="TIGR02396">
    <property type="entry name" value="diverge_rpsU"/>
    <property type="match status" value="1"/>
</dbReference>
<evidence type="ECO:0000256" key="6">
    <source>
        <dbReference type="ARBA" id="ARBA00023121"/>
    </source>
</evidence>
<dbReference type="STRING" id="1531966.A0A0A1TF76"/>
<evidence type="ECO:0000259" key="9">
    <source>
        <dbReference type="Pfam" id="PF08511"/>
    </source>
</evidence>
<feature type="domain" description="COQ9 C-terminal" evidence="9">
    <location>
        <begin position="153"/>
        <end position="222"/>
    </location>
</feature>
<keyword evidence="7 8" id="KW-0496">Mitochondrion</keyword>
<evidence type="ECO:0000313" key="11">
    <source>
        <dbReference type="Proteomes" id="UP000039046"/>
    </source>
</evidence>
<dbReference type="PANTHER" id="PTHR21427:SF19">
    <property type="entry name" value="UBIQUINONE BIOSYNTHESIS PROTEIN COQ9, MITOCHONDRIAL"/>
    <property type="match status" value="1"/>
</dbReference>
<evidence type="ECO:0000256" key="8">
    <source>
        <dbReference type="RuleBase" id="RU366063"/>
    </source>
</evidence>
<gene>
    <name evidence="10" type="ORF">VHEMI09010</name>
</gene>
<dbReference type="HOGENOM" id="CLU_057411_1_1_1"/>
<sequence>MAARSTCQSALRRKCAAPRQCVLRPRQFHSYDHPQSARANNVEEAILSAAYKHVPEHGFSQQSLGMGARDAGYLDISASVMPNGAFSLINHHLVRQRKELAARSEQLFSQESAPTSTDAKVEMLAWERLVGNTQIINQWQEALAIMAQPTNLPHSLKELAQLSDDILFLAGDKAVDYTWYTKRTALSVLYSTTELFMTNDKSPEFIETKQFLARRIKESNSIGGAVGSASQWVGFTLSAGVNVLRSKGVRI</sequence>
<comment type="function">
    <text evidence="8">Membrane-associated protein that warps the membrane surface to access and bind aromatic isoprenes with high specificity, including ubiquinone (CoQ) isoprene intermediates and presents them directly to Coq7, therefore facilitating the Coq7-mediated hydroxylase step. Participates in the biosynthesis of coenzyme Q, also named ubiquinone, an essential lipid-soluble electron transporter for aerobic cellular respiration.</text>
</comment>
<evidence type="ECO:0000256" key="3">
    <source>
        <dbReference type="ARBA" id="ARBA00010766"/>
    </source>
</evidence>
<dbReference type="EMBL" id="CDHN01000005">
    <property type="protein sequence ID" value="CEJ93419.1"/>
    <property type="molecule type" value="Genomic_DNA"/>
</dbReference>
<dbReference type="InterPro" id="IPR013718">
    <property type="entry name" value="COQ9_C"/>
</dbReference>
<comment type="pathway">
    <text evidence="2 8">Cofactor biosynthesis; ubiquinone biosynthesis.</text>
</comment>
<dbReference type="GO" id="GO:0008289">
    <property type="term" value="F:lipid binding"/>
    <property type="evidence" value="ECO:0007669"/>
    <property type="project" value="UniProtKB-UniRule"/>
</dbReference>
<evidence type="ECO:0000313" key="10">
    <source>
        <dbReference type="EMBL" id="CEJ93419.1"/>
    </source>
</evidence>
<dbReference type="GO" id="GO:0006744">
    <property type="term" value="P:ubiquinone biosynthetic process"/>
    <property type="evidence" value="ECO:0007669"/>
    <property type="project" value="UniProtKB-UniRule"/>
</dbReference>